<dbReference type="Gene3D" id="3.30.750.24">
    <property type="entry name" value="STAS domain"/>
    <property type="match status" value="1"/>
</dbReference>
<feature type="region of interest" description="Disordered" evidence="1">
    <location>
        <begin position="101"/>
        <end position="123"/>
    </location>
</feature>
<evidence type="ECO:0000256" key="1">
    <source>
        <dbReference type="SAM" id="MobiDB-lite"/>
    </source>
</evidence>
<proteinExistence type="predicted"/>
<keyword evidence="4" id="KW-1185">Reference proteome</keyword>
<dbReference type="PANTHER" id="PTHR33495">
    <property type="entry name" value="ANTI-SIGMA FACTOR ANTAGONIST TM_1081-RELATED-RELATED"/>
    <property type="match status" value="1"/>
</dbReference>
<evidence type="ECO:0000313" key="4">
    <source>
        <dbReference type="Proteomes" id="UP001595868"/>
    </source>
</evidence>
<feature type="domain" description="STAS" evidence="2">
    <location>
        <begin position="7"/>
        <end position="104"/>
    </location>
</feature>
<comment type="caution">
    <text evidence="3">The sequence shown here is derived from an EMBL/GenBank/DDBJ whole genome shotgun (WGS) entry which is preliminary data.</text>
</comment>
<evidence type="ECO:0000259" key="2">
    <source>
        <dbReference type="PROSITE" id="PS50801"/>
    </source>
</evidence>
<dbReference type="EMBL" id="JBHSBN010000022">
    <property type="protein sequence ID" value="MFC4109288.1"/>
    <property type="molecule type" value="Genomic_DNA"/>
</dbReference>
<dbReference type="PROSITE" id="PS50801">
    <property type="entry name" value="STAS"/>
    <property type="match status" value="1"/>
</dbReference>
<gene>
    <name evidence="3" type="ORF">ACFOX0_25580</name>
</gene>
<reference evidence="4" key="1">
    <citation type="journal article" date="2019" name="Int. J. Syst. Evol. Microbiol.">
        <title>The Global Catalogue of Microorganisms (GCM) 10K type strain sequencing project: providing services to taxonomists for standard genome sequencing and annotation.</title>
        <authorList>
            <consortium name="The Broad Institute Genomics Platform"/>
            <consortium name="The Broad Institute Genome Sequencing Center for Infectious Disease"/>
            <person name="Wu L."/>
            <person name="Ma J."/>
        </authorList>
    </citation>
    <scope>NUCLEOTIDE SEQUENCE [LARGE SCALE GENOMIC DNA]</scope>
    <source>
        <strain evidence="4">2902at01</strain>
    </source>
</reference>
<dbReference type="Pfam" id="PF01740">
    <property type="entry name" value="STAS"/>
    <property type="match status" value="1"/>
</dbReference>
<organism evidence="3 4">
    <name type="scientific">Micromonospora zhanjiangensis</name>
    <dbReference type="NCBI Taxonomy" id="1522057"/>
    <lineage>
        <taxon>Bacteria</taxon>
        <taxon>Bacillati</taxon>
        <taxon>Actinomycetota</taxon>
        <taxon>Actinomycetes</taxon>
        <taxon>Micromonosporales</taxon>
        <taxon>Micromonosporaceae</taxon>
        <taxon>Micromonospora</taxon>
    </lineage>
</organism>
<dbReference type="InterPro" id="IPR002645">
    <property type="entry name" value="STAS_dom"/>
</dbReference>
<dbReference type="CDD" id="cd07043">
    <property type="entry name" value="STAS_anti-anti-sigma_factors"/>
    <property type="match status" value="1"/>
</dbReference>
<sequence>MKREALAIEVVRSGPETARLRLRGDLDFETAGSLVSAAATARGDGFRQLEVDLSGLGMCDSSGLSALIDIFKAGERTGGSVRLTDVGDQLRRLLHRTGLDDVLGVGEPSPEHRSAEPPTRLAG</sequence>
<protein>
    <submittedName>
        <fullName evidence="3">STAS domain-containing protein</fullName>
    </submittedName>
</protein>
<evidence type="ECO:0000313" key="3">
    <source>
        <dbReference type="EMBL" id="MFC4109288.1"/>
    </source>
</evidence>
<dbReference type="Proteomes" id="UP001595868">
    <property type="component" value="Unassembled WGS sequence"/>
</dbReference>
<dbReference type="InterPro" id="IPR036513">
    <property type="entry name" value="STAS_dom_sf"/>
</dbReference>
<name>A0ABV8KTG5_9ACTN</name>
<accession>A0ABV8KTG5</accession>
<dbReference type="RefSeq" id="WP_377550492.1">
    <property type="nucleotide sequence ID" value="NZ_JBHSBN010000022.1"/>
</dbReference>
<dbReference type="SUPFAM" id="SSF52091">
    <property type="entry name" value="SpoIIaa-like"/>
    <property type="match status" value="1"/>
</dbReference>